<comment type="similarity">
    <text evidence="1">Belongs to the PheA/TfdB FAD monooxygenase family.</text>
</comment>
<reference evidence="7 8" key="1">
    <citation type="submission" date="2024-07" db="EMBL/GenBank/DDBJ databases">
        <title>Section-level genome sequencing and comparative genomics of Aspergillus sections Usti and Cavernicolus.</title>
        <authorList>
            <consortium name="Lawrence Berkeley National Laboratory"/>
            <person name="Nybo J.L."/>
            <person name="Vesth T.C."/>
            <person name="Theobald S."/>
            <person name="Frisvad J.C."/>
            <person name="Larsen T.O."/>
            <person name="Kjaerboelling I."/>
            <person name="Rothschild-Mancinelli K."/>
            <person name="Lyhne E.K."/>
            <person name="Kogle M.E."/>
            <person name="Barry K."/>
            <person name="Clum A."/>
            <person name="Na H."/>
            <person name="Ledsgaard L."/>
            <person name="Lin J."/>
            <person name="Lipzen A."/>
            <person name="Kuo A."/>
            <person name="Riley R."/>
            <person name="Mondo S."/>
            <person name="LaButti K."/>
            <person name="Haridas S."/>
            <person name="Pangalinan J."/>
            <person name="Salamov A.A."/>
            <person name="Simmons B.A."/>
            <person name="Magnuson J.K."/>
            <person name="Chen J."/>
            <person name="Drula E."/>
            <person name="Henrissat B."/>
            <person name="Wiebenga A."/>
            <person name="Lubbers R.J."/>
            <person name="Gomes A.C."/>
            <person name="Makela M.R."/>
            <person name="Stajich J."/>
            <person name="Grigoriev I.V."/>
            <person name="Mortensen U.H."/>
            <person name="De vries R.P."/>
            <person name="Baker S.E."/>
            <person name="Andersen M.R."/>
        </authorList>
    </citation>
    <scope>NUCLEOTIDE SEQUENCE [LARGE SCALE GENOMIC DNA]</scope>
    <source>
        <strain evidence="7 8">CBS 600.67</strain>
    </source>
</reference>
<organism evidence="7 8">
    <name type="scientific">Aspergillus cavernicola</name>
    <dbReference type="NCBI Taxonomy" id="176166"/>
    <lineage>
        <taxon>Eukaryota</taxon>
        <taxon>Fungi</taxon>
        <taxon>Dikarya</taxon>
        <taxon>Ascomycota</taxon>
        <taxon>Pezizomycotina</taxon>
        <taxon>Eurotiomycetes</taxon>
        <taxon>Eurotiomycetidae</taxon>
        <taxon>Eurotiales</taxon>
        <taxon>Aspergillaceae</taxon>
        <taxon>Aspergillus</taxon>
        <taxon>Aspergillus subgen. Nidulantes</taxon>
    </lineage>
</organism>
<dbReference type="PANTHER" id="PTHR43004">
    <property type="entry name" value="TRK SYSTEM POTASSIUM UPTAKE PROTEIN"/>
    <property type="match status" value="1"/>
</dbReference>
<protein>
    <submittedName>
        <fullName evidence="7">Thioredoxin-like protein</fullName>
    </submittedName>
</protein>
<dbReference type="Gene3D" id="3.50.50.60">
    <property type="entry name" value="FAD/NAD(P)-binding domain"/>
    <property type="match status" value="1"/>
</dbReference>
<evidence type="ECO:0000256" key="2">
    <source>
        <dbReference type="ARBA" id="ARBA00022630"/>
    </source>
</evidence>
<dbReference type="Gene3D" id="3.40.30.20">
    <property type="match status" value="1"/>
</dbReference>
<gene>
    <name evidence="7" type="ORF">BDW59DRAFT_174280</name>
</gene>
<dbReference type="PANTHER" id="PTHR43004:SF15">
    <property type="entry name" value="MONOOXYGENASE, PUTATIVE (AFU_ORTHOLOGUE AFUA_6G03030)-RELATED"/>
    <property type="match status" value="1"/>
</dbReference>
<dbReference type="Pfam" id="PF01494">
    <property type="entry name" value="FAD_binding_3"/>
    <property type="match status" value="1"/>
</dbReference>
<dbReference type="InterPro" id="IPR036249">
    <property type="entry name" value="Thioredoxin-like_sf"/>
</dbReference>
<evidence type="ECO:0000256" key="3">
    <source>
        <dbReference type="ARBA" id="ARBA00022827"/>
    </source>
</evidence>
<keyword evidence="4" id="KW-0560">Oxidoreductase</keyword>
<feature type="domain" description="FAD-binding" evidence="5">
    <location>
        <begin position="50"/>
        <end position="120"/>
    </location>
</feature>
<evidence type="ECO:0000313" key="8">
    <source>
        <dbReference type="Proteomes" id="UP001610335"/>
    </source>
</evidence>
<dbReference type="EMBL" id="JBFXLS010000065">
    <property type="protein sequence ID" value="KAL2821312.1"/>
    <property type="molecule type" value="Genomic_DNA"/>
</dbReference>
<dbReference type="PRINTS" id="PR00420">
    <property type="entry name" value="RNGMNOXGNASE"/>
</dbReference>
<keyword evidence="8" id="KW-1185">Reference proteome</keyword>
<dbReference type="Proteomes" id="UP001610335">
    <property type="component" value="Unassembled WGS sequence"/>
</dbReference>
<feature type="domain" description="Phenol hydroxylase-like C-terminal dimerisation" evidence="6">
    <location>
        <begin position="164"/>
        <end position="344"/>
    </location>
</feature>
<keyword evidence="3" id="KW-0274">FAD</keyword>
<evidence type="ECO:0000256" key="4">
    <source>
        <dbReference type="ARBA" id="ARBA00023002"/>
    </source>
</evidence>
<evidence type="ECO:0000259" key="6">
    <source>
        <dbReference type="Pfam" id="PF07976"/>
    </source>
</evidence>
<name>A0ABR4I102_9EURO</name>
<accession>A0ABR4I102</accession>
<proteinExistence type="inferred from homology"/>
<dbReference type="Pfam" id="PF07976">
    <property type="entry name" value="Phe_hydrox_dim"/>
    <property type="match status" value="1"/>
</dbReference>
<dbReference type="InterPro" id="IPR036188">
    <property type="entry name" value="FAD/NAD-bd_sf"/>
</dbReference>
<dbReference type="SUPFAM" id="SSF51905">
    <property type="entry name" value="FAD/NAD(P)-binding domain"/>
    <property type="match status" value="1"/>
</dbReference>
<dbReference type="SUPFAM" id="SSF52833">
    <property type="entry name" value="Thioredoxin-like"/>
    <property type="match status" value="1"/>
</dbReference>
<dbReference type="InterPro" id="IPR002938">
    <property type="entry name" value="FAD-bd"/>
</dbReference>
<evidence type="ECO:0000259" key="5">
    <source>
        <dbReference type="Pfam" id="PF01494"/>
    </source>
</evidence>
<comment type="caution">
    <text evidence="7">The sequence shown here is derived from an EMBL/GenBank/DDBJ whole genome shotgun (WGS) entry which is preliminary data.</text>
</comment>
<keyword evidence="2" id="KW-0285">Flavoprotein</keyword>
<evidence type="ECO:0000256" key="1">
    <source>
        <dbReference type="ARBA" id="ARBA00007801"/>
    </source>
</evidence>
<sequence length="346" mass="37707">MAFMHILDGLFGCWTGGGGPKRADAIDWWAAYQIGQRVCPEFIVKDSGGIGRVIIVGDACHTHSPKAGQGMNVSMMDSYNLAWKLAYHVNGLTATASDKASLLDTYHIERHANAQHLIDFDRKFSSGFSDKVGTAESKSGISHAEFVNMFNTGCGFTSGCGVEYVENLAVDRSLPADGSRNPVSGDDFLSGILRPGWRLLNIKMKRFADGCHRDIQDDLASTGRFRVLSLLSSDLLDLNGVSATALNSIAALVPQYPPSLLEQIIIYPRLPGEVTWDNIPSCVKEQAEMTFYNGHDLDDAYQIYGIDPTHGALVVIRPDGYVGIIAELGDTSRVEGYLSRLVTRAR</sequence>
<dbReference type="InterPro" id="IPR012941">
    <property type="entry name" value="Phe_hydrox_C_dim_dom"/>
</dbReference>
<evidence type="ECO:0000313" key="7">
    <source>
        <dbReference type="EMBL" id="KAL2821312.1"/>
    </source>
</evidence>
<dbReference type="InterPro" id="IPR050641">
    <property type="entry name" value="RIFMO-like"/>
</dbReference>
<dbReference type="InterPro" id="IPR038220">
    <property type="entry name" value="PHOX_C_sf"/>
</dbReference>